<evidence type="ECO:0000256" key="8">
    <source>
        <dbReference type="ARBA" id="ARBA00022989"/>
    </source>
</evidence>
<evidence type="ECO:0000259" key="12">
    <source>
        <dbReference type="Pfam" id="PF00892"/>
    </source>
</evidence>
<protein>
    <submittedName>
        <fullName evidence="13">Unannotated protein</fullName>
    </submittedName>
</protein>
<dbReference type="EMBL" id="CAEZTD010000118">
    <property type="protein sequence ID" value="CAB4570214.1"/>
    <property type="molecule type" value="Genomic_DNA"/>
</dbReference>
<feature type="transmembrane region" description="Helical" evidence="11">
    <location>
        <begin position="72"/>
        <end position="90"/>
    </location>
</feature>
<proteinExistence type="predicted"/>
<feature type="transmembrane region" description="Helical" evidence="11">
    <location>
        <begin position="96"/>
        <end position="114"/>
    </location>
</feature>
<feature type="domain" description="EamA" evidence="12">
    <location>
        <begin position="14"/>
        <end position="112"/>
    </location>
</feature>
<feature type="transmembrane region" description="Helical" evidence="11">
    <location>
        <begin position="40"/>
        <end position="65"/>
    </location>
</feature>
<dbReference type="GO" id="GO:0009103">
    <property type="term" value="P:lipopolysaccharide biosynthetic process"/>
    <property type="evidence" value="ECO:0007669"/>
    <property type="project" value="UniProtKB-KW"/>
</dbReference>
<evidence type="ECO:0000256" key="10">
    <source>
        <dbReference type="ARBA" id="ARBA00023136"/>
    </source>
</evidence>
<keyword evidence="3" id="KW-0444">Lipid biosynthesis</keyword>
<evidence type="ECO:0000256" key="11">
    <source>
        <dbReference type="SAM" id="Phobius"/>
    </source>
</evidence>
<name>A0A6J6E4I9_9ZZZZ</name>
<dbReference type="GO" id="GO:0022857">
    <property type="term" value="F:transmembrane transporter activity"/>
    <property type="evidence" value="ECO:0007669"/>
    <property type="project" value="InterPro"/>
</dbReference>
<dbReference type="AlphaFoldDB" id="A0A6J6E4I9"/>
<evidence type="ECO:0000256" key="4">
    <source>
        <dbReference type="ARBA" id="ARBA00022519"/>
    </source>
</evidence>
<evidence type="ECO:0000313" key="13">
    <source>
        <dbReference type="EMBL" id="CAB4570214.1"/>
    </source>
</evidence>
<keyword evidence="9" id="KW-0443">Lipid metabolism</keyword>
<dbReference type="SUPFAM" id="SSF103481">
    <property type="entry name" value="Multidrug resistance efflux transporter EmrE"/>
    <property type="match status" value="1"/>
</dbReference>
<dbReference type="Gene3D" id="1.10.3730.20">
    <property type="match status" value="1"/>
</dbReference>
<gene>
    <name evidence="13" type="ORF">UFOPK1591_01256</name>
</gene>
<evidence type="ECO:0000256" key="3">
    <source>
        <dbReference type="ARBA" id="ARBA00022516"/>
    </source>
</evidence>
<keyword evidence="10 11" id="KW-0472">Membrane</keyword>
<keyword evidence="7" id="KW-0448">Lipopolysaccharide biosynthesis</keyword>
<evidence type="ECO:0000256" key="2">
    <source>
        <dbReference type="ARBA" id="ARBA00022475"/>
    </source>
</evidence>
<keyword evidence="2" id="KW-1003">Cell membrane</keyword>
<keyword evidence="4" id="KW-0997">Cell inner membrane</keyword>
<keyword evidence="5" id="KW-0441">Lipid A biosynthesis</keyword>
<evidence type="ECO:0000256" key="9">
    <source>
        <dbReference type="ARBA" id="ARBA00023098"/>
    </source>
</evidence>
<evidence type="ECO:0000256" key="5">
    <source>
        <dbReference type="ARBA" id="ARBA00022556"/>
    </source>
</evidence>
<reference evidence="13" key="1">
    <citation type="submission" date="2020-05" db="EMBL/GenBank/DDBJ databases">
        <authorList>
            <person name="Chiriac C."/>
            <person name="Salcher M."/>
            <person name="Ghai R."/>
            <person name="Kavagutti S V."/>
        </authorList>
    </citation>
    <scope>NUCLEOTIDE SEQUENCE</scope>
</reference>
<evidence type="ECO:0000256" key="1">
    <source>
        <dbReference type="ARBA" id="ARBA00004651"/>
    </source>
</evidence>
<evidence type="ECO:0000256" key="7">
    <source>
        <dbReference type="ARBA" id="ARBA00022985"/>
    </source>
</evidence>
<organism evidence="13">
    <name type="scientific">freshwater metagenome</name>
    <dbReference type="NCBI Taxonomy" id="449393"/>
    <lineage>
        <taxon>unclassified sequences</taxon>
        <taxon>metagenomes</taxon>
        <taxon>ecological metagenomes</taxon>
    </lineage>
</organism>
<dbReference type="PANTHER" id="PTHR30561:SF9">
    <property type="entry name" value="4-AMINO-4-DEOXY-L-ARABINOSE-PHOSPHOUNDECAPRENOL FLIPPASE SUBUNIT ARNF-RELATED"/>
    <property type="match status" value="1"/>
</dbReference>
<dbReference type="InterPro" id="IPR037185">
    <property type="entry name" value="EmrE-like"/>
</dbReference>
<dbReference type="InterPro" id="IPR000620">
    <property type="entry name" value="EamA_dom"/>
</dbReference>
<keyword evidence="6 11" id="KW-0812">Transmembrane</keyword>
<sequence length="120" mass="12822">MKWIVLLAAIGTNVLASILLKVAVVQLRQQDVTNPASYALNLNIWLGVVSYGLSFVFYVVALGLFPLNVAHPVITSSALVSIAIASVLIFRESFDWIFVVGILLVIGGILLLASRSGQAV</sequence>
<dbReference type="PANTHER" id="PTHR30561">
    <property type="entry name" value="SMR FAMILY PROTON-DEPENDENT DRUG EFFLUX TRANSPORTER SUGE"/>
    <property type="match status" value="1"/>
</dbReference>
<dbReference type="GO" id="GO:0005886">
    <property type="term" value="C:plasma membrane"/>
    <property type="evidence" value="ECO:0007669"/>
    <property type="project" value="UniProtKB-SubCell"/>
</dbReference>
<evidence type="ECO:0000256" key="6">
    <source>
        <dbReference type="ARBA" id="ARBA00022692"/>
    </source>
</evidence>
<keyword evidence="8 11" id="KW-1133">Transmembrane helix</keyword>
<comment type="subcellular location">
    <subcellularLocation>
        <location evidence="1">Cell membrane</location>
        <topology evidence="1">Multi-pass membrane protein</topology>
    </subcellularLocation>
</comment>
<dbReference type="InterPro" id="IPR000390">
    <property type="entry name" value="Small_drug/metabolite_transptr"/>
</dbReference>
<accession>A0A6J6E4I9</accession>
<dbReference type="Pfam" id="PF00892">
    <property type="entry name" value="EamA"/>
    <property type="match status" value="1"/>
</dbReference>